<protein>
    <recommendedName>
        <fullName evidence="4">HTH iclR-type domain-containing protein</fullName>
    </recommendedName>
</protein>
<evidence type="ECO:0000256" key="1">
    <source>
        <dbReference type="SAM" id="MobiDB-lite"/>
    </source>
</evidence>
<organism evidence="2 3">
    <name type="scientific">Elysia marginata</name>
    <dbReference type="NCBI Taxonomy" id="1093978"/>
    <lineage>
        <taxon>Eukaryota</taxon>
        <taxon>Metazoa</taxon>
        <taxon>Spiralia</taxon>
        <taxon>Lophotrochozoa</taxon>
        <taxon>Mollusca</taxon>
        <taxon>Gastropoda</taxon>
        <taxon>Heterobranchia</taxon>
        <taxon>Euthyneura</taxon>
        <taxon>Panpulmonata</taxon>
        <taxon>Sacoglossa</taxon>
        <taxon>Placobranchoidea</taxon>
        <taxon>Plakobranchidae</taxon>
        <taxon>Elysia</taxon>
    </lineage>
</organism>
<dbReference type="AlphaFoldDB" id="A0AAV4HRG4"/>
<feature type="region of interest" description="Disordered" evidence="1">
    <location>
        <begin position="65"/>
        <end position="98"/>
    </location>
</feature>
<dbReference type="Proteomes" id="UP000762676">
    <property type="component" value="Unassembled WGS sequence"/>
</dbReference>
<gene>
    <name evidence="2" type="ORF">ElyMa_001079600</name>
</gene>
<evidence type="ECO:0000313" key="2">
    <source>
        <dbReference type="EMBL" id="GFS00768.1"/>
    </source>
</evidence>
<comment type="caution">
    <text evidence="2">The sequence shown here is derived from an EMBL/GenBank/DDBJ whole genome shotgun (WGS) entry which is preliminary data.</text>
</comment>
<name>A0AAV4HRG4_9GAST</name>
<evidence type="ECO:0008006" key="4">
    <source>
        <dbReference type="Google" id="ProtNLM"/>
    </source>
</evidence>
<reference evidence="2 3" key="1">
    <citation type="journal article" date="2021" name="Elife">
        <title>Chloroplast acquisition without the gene transfer in kleptoplastic sea slugs, Plakobranchus ocellatus.</title>
        <authorList>
            <person name="Maeda T."/>
            <person name="Takahashi S."/>
            <person name="Yoshida T."/>
            <person name="Shimamura S."/>
            <person name="Takaki Y."/>
            <person name="Nagai Y."/>
            <person name="Toyoda A."/>
            <person name="Suzuki Y."/>
            <person name="Arimoto A."/>
            <person name="Ishii H."/>
            <person name="Satoh N."/>
            <person name="Nishiyama T."/>
            <person name="Hasebe M."/>
            <person name="Maruyama T."/>
            <person name="Minagawa J."/>
            <person name="Obokata J."/>
            <person name="Shigenobu S."/>
        </authorList>
    </citation>
    <scope>NUCLEOTIDE SEQUENCE [LARGE SCALE GENOMIC DNA]</scope>
</reference>
<proteinExistence type="predicted"/>
<keyword evidence="3" id="KW-1185">Reference proteome</keyword>
<dbReference type="EMBL" id="BMAT01002180">
    <property type="protein sequence ID" value="GFS00768.1"/>
    <property type="molecule type" value="Genomic_DNA"/>
</dbReference>
<accession>A0AAV4HRG4</accession>
<sequence>MKAKVLRTTTEIRGTIDQSVIIVHKNKDGSPHFTVVKGKSRDVITILNAKSTLSSQIRAKLVSNESKTGQRFVKPRRSSLQDRQGPRHAPSPHSQKLDNRVRALIRSGRRVKVRELALHIGISKSVIHKIFSQLTDAHKLHCQQMLQTPLKRFVGGHAAIVGPEGDGGLDTELESFLEYLIGEVVMKNGSIAIRNNSRIQ</sequence>
<evidence type="ECO:0000313" key="3">
    <source>
        <dbReference type="Proteomes" id="UP000762676"/>
    </source>
</evidence>